<dbReference type="EMBL" id="JACHMH010000001">
    <property type="protein sequence ID" value="MBB4675694.1"/>
    <property type="molecule type" value="Genomic_DNA"/>
</dbReference>
<name>A0A7W7C9M3_9PSEU</name>
<dbReference type="RefSeq" id="WP_185001631.1">
    <property type="nucleotide sequence ID" value="NZ_BAAAUI010000064.1"/>
</dbReference>
<evidence type="ECO:0000256" key="1">
    <source>
        <dbReference type="SAM" id="Coils"/>
    </source>
</evidence>
<feature type="coiled-coil region" evidence="1">
    <location>
        <begin position="189"/>
        <end position="218"/>
    </location>
</feature>
<keyword evidence="1" id="KW-0175">Coiled coil</keyword>
<evidence type="ECO:0000313" key="2">
    <source>
        <dbReference type="EMBL" id="MBB4675694.1"/>
    </source>
</evidence>
<sequence>MAQDIVPIELGLPQGDLVTLWAPKWREDGEEWEAFLGHGEDLYGFADAAHLAAYLRKAQEHDLTDHPAWAQVPGLHAGELIPDDEHRFDLVGVPELVAEEPDTWTIGELAETVAIVRSLADVCELEAVHEVLDSADGFALLNQGTYPFQGRDGEARWNALAKVVIDEWDKVLDAIDAVVTQPEVDEAALTVAQAELDELETEADEEAAEGEQAEAEEEAPTGFWAEVGIDPIKIITSVGEHYTLRCYLDDKPVFLGSEGQIDVFGTPRALARFLATGEGDSAEDHANDLSAVVTWEDVVAAATNGDLEIEVEQDNTYVLTGLSDDLAGGVEQVDPYQLELAVELITDSAQWAEDESAEKALAKSESLGWLVSFVIRPDPNRLAPSAPFTAEVESWEKLVAGFEERLRAH</sequence>
<accession>A0A7W7C9M3</accession>
<dbReference type="AlphaFoldDB" id="A0A7W7C9M3"/>
<evidence type="ECO:0008006" key="4">
    <source>
        <dbReference type="Google" id="ProtNLM"/>
    </source>
</evidence>
<protein>
    <recommendedName>
        <fullName evidence="4">Primosomal protein</fullName>
    </recommendedName>
</protein>
<keyword evidence="3" id="KW-1185">Reference proteome</keyword>
<comment type="caution">
    <text evidence="2">The sequence shown here is derived from an EMBL/GenBank/DDBJ whole genome shotgun (WGS) entry which is preliminary data.</text>
</comment>
<dbReference type="Proteomes" id="UP000533598">
    <property type="component" value="Unassembled WGS sequence"/>
</dbReference>
<organism evidence="2 3">
    <name type="scientific">Crossiella cryophila</name>
    <dbReference type="NCBI Taxonomy" id="43355"/>
    <lineage>
        <taxon>Bacteria</taxon>
        <taxon>Bacillati</taxon>
        <taxon>Actinomycetota</taxon>
        <taxon>Actinomycetes</taxon>
        <taxon>Pseudonocardiales</taxon>
        <taxon>Pseudonocardiaceae</taxon>
        <taxon>Crossiella</taxon>
    </lineage>
</organism>
<evidence type="ECO:0000313" key="3">
    <source>
        <dbReference type="Proteomes" id="UP000533598"/>
    </source>
</evidence>
<reference evidence="2 3" key="1">
    <citation type="submission" date="2020-08" db="EMBL/GenBank/DDBJ databases">
        <title>Sequencing the genomes of 1000 actinobacteria strains.</title>
        <authorList>
            <person name="Klenk H.-P."/>
        </authorList>
    </citation>
    <scope>NUCLEOTIDE SEQUENCE [LARGE SCALE GENOMIC DNA]</scope>
    <source>
        <strain evidence="2 3">DSM 44230</strain>
    </source>
</reference>
<gene>
    <name evidence="2" type="ORF">HNR67_001812</name>
</gene>
<proteinExistence type="predicted"/>